<name>A0ABQ0DKJ4_9EUKA</name>
<gene>
    <name evidence="2" type="ORF">ENUP19_0139G0035</name>
</gene>
<sequence length="1288" mass="147016">MDSSQDSPQDSPPISLSTVLKEYPPNPLIIFKPKQRLDIIAHTVNRMFEEPDIENKIDSPQRLKWFLEILGASYLLDKGASAFALSTLKLFQRWLQTDNKPAPMKTNFNKYSDYILYSISMLFDFKTNPDVQISIQYFGIDIIASTARIVTDEATKRSCVRSLMIIADHVCEYCPYEGMTYRVFNALHECVLHTEPNAILDIFFLHCKKWGLNPNAATQWCATAVAIQTGYVNYLIEEQKTVKITHLLCNGESDIIELSPERALQFWLDFLKVADIKTDSCDLVSLYVEGFSALMHLLADVHVESKSPHRPDGNSIFKLYGNYLFSVIIRLDHTRYSKAVAEAIAALINFFATMIRRTTFEEKYIYYLTIALNRTLTSPNNTVVYSCISNISKLLNYPVGSIALCLEPLLSSIIKLLTSKFPVTPTIYHVFITALHESLLPFTLVEKEKFIPIYNKIILILVKLDLLSPENFPLLFDFIGTYFSFVLPVDKTTVDFDVVAIRTDNTIDKKSIHHIVWAILYESSVQLPAALTNSKERIIKAIVNVFRVIKEYICTIYKKNEFIIQTTKMLIAFLNAVAKQDNPISISLIVESMHICTSYIVLVDDIKIATAFMKTMVLLHNLQTVNLKKYATFFIKLYLNSLTKKEISDENEMVRLLKENGVQSPMKYIHVCMLNDSFMTIIDLPYKTDALHTIVILRDSYGKRVYSFKTNNTLHCSKFENTPYCDKPYSIIHKWIIDKASSSFYEYSPELSLENIIKKEASVIIPSDYSTSISMPTSVPQRILPSAINPLIGGRILHGNLSAFGTKVFLQTTEQLIKDLTHLDQIPSKTRIYIYIQCNTTKDEFFLSFMKSLGQYRIFDNSPVFVRSDFRTEFIFDCPQLTQSTPRELYDYYLYWNKKDEQIEKLESNSIVIQPRIAGSFTITHSFSSQLQTFIIPSYSLSYCIYAMLILPKLRDPDAFLQSVDNRAKEINRICKNNREMVLLEWILFLDPVVNKTTKFNWNPAIVKKERTIPSLRKSSDSLPKCLETKVEQRRSKSKMEQFIENNEDMASLLISPDDSHGSRQGSVVEIPDSLSNSKNKSPSSKSPSCKSPLLTTSPTYETEVKFFSKPDVTKQRKVAIGSMRKSMVFLPPAATSCPPEQARQPLTSVGRKTFAIGSQSDNNITEHSKDTVKIKHPSSFDPSAILKQAQQVRKIEKGCDEAKTVSAPLQQRQVQQPNNNTEPKREPRLPPQQSKTLQQSKTTHGFVARSPSMIGTNPKTRQTFTNSRKATVYFKHDNDSSPRNEQT</sequence>
<feature type="compositionally biased region" description="Polar residues" evidence="1">
    <location>
        <begin position="1208"/>
        <end position="1222"/>
    </location>
</feature>
<protein>
    <recommendedName>
        <fullName evidence="4">Rap-GAP domain-containing protein</fullName>
    </recommendedName>
</protein>
<keyword evidence="3" id="KW-1185">Reference proteome</keyword>
<dbReference type="PANTHER" id="PTHR21344:SF1">
    <property type="entry name" value="RAL GTPASE-ACTIVATING PROTEIN SUBUNIT BETA"/>
    <property type="match status" value="1"/>
</dbReference>
<accession>A0ABQ0DKJ4</accession>
<reference evidence="2 3" key="1">
    <citation type="journal article" date="2019" name="PLoS Negl. Trop. Dis.">
        <title>Whole genome sequencing of Entamoeba nuttalli reveals mammalian host-related molecular signatures and a novel octapeptide-repeat surface protein.</title>
        <authorList>
            <person name="Tanaka M."/>
            <person name="Makiuchi T."/>
            <person name="Komiyama T."/>
            <person name="Shiina T."/>
            <person name="Osaki K."/>
            <person name="Tachibana H."/>
        </authorList>
    </citation>
    <scope>NUCLEOTIDE SEQUENCE [LARGE SCALE GENOMIC DNA]</scope>
    <source>
        <strain evidence="2 3">P19-061405</strain>
    </source>
</reference>
<feature type="compositionally biased region" description="Polar residues" evidence="1">
    <location>
        <begin position="1254"/>
        <end position="1270"/>
    </location>
</feature>
<feature type="compositionally biased region" description="Basic and acidic residues" evidence="1">
    <location>
        <begin position="1275"/>
        <end position="1288"/>
    </location>
</feature>
<evidence type="ECO:0000313" key="3">
    <source>
        <dbReference type="Proteomes" id="UP001628156"/>
    </source>
</evidence>
<evidence type="ECO:0008006" key="4">
    <source>
        <dbReference type="Google" id="ProtNLM"/>
    </source>
</evidence>
<organism evidence="2 3">
    <name type="scientific">Entamoeba nuttalli</name>
    <dbReference type="NCBI Taxonomy" id="412467"/>
    <lineage>
        <taxon>Eukaryota</taxon>
        <taxon>Amoebozoa</taxon>
        <taxon>Evosea</taxon>
        <taxon>Archamoebae</taxon>
        <taxon>Mastigamoebida</taxon>
        <taxon>Entamoebidae</taxon>
        <taxon>Entamoeba</taxon>
    </lineage>
</organism>
<evidence type="ECO:0000313" key="2">
    <source>
        <dbReference type="EMBL" id="GAB1223248.1"/>
    </source>
</evidence>
<feature type="region of interest" description="Disordered" evidence="1">
    <location>
        <begin position="1201"/>
        <end position="1288"/>
    </location>
</feature>
<feature type="compositionally biased region" description="Low complexity" evidence="1">
    <location>
        <begin position="1232"/>
        <end position="1243"/>
    </location>
</feature>
<dbReference type="Proteomes" id="UP001628156">
    <property type="component" value="Unassembled WGS sequence"/>
</dbReference>
<dbReference type="EMBL" id="BAAFRS010000139">
    <property type="protein sequence ID" value="GAB1223248.1"/>
    <property type="molecule type" value="Genomic_DNA"/>
</dbReference>
<feature type="compositionally biased region" description="Low complexity" evidence="1">
    <location>
        <begin position="1074"/>
        <end position="1095"/>
    </location>
</feature>
<dbReference type="PANTHER" id="PTHR21344">
    <property type="entry name" value="RAL GTPASE-ACTIVATING PROTEIN SUBUNIT BETA"/>
    <property type="match status" value="1"/>
</dbReference>
<comment type="caution">
    <text evidence="2">The sequence shown here is derived from an EMBL/GenBank/DDBJ whole genome shotgun (WGS) entry which is preliminary data.</text>
</comment>
<feature type="region of interest" description="Disordered" evidence="1">
    <location>
        <begin position="1054"/>
        <end position="1095"/>
    </location>
</feature>
<evidence type="ECO:0000256" key="1">
    <source>
        <dbReference type="SAM" id="MobiDB-lite"/>
    </source>
</evidence>
<proteinExistence type="predicted"/>
<dbReference type="InterPro" id="IPR039930">
    <property type="entry name" value="RALGAPB"/>
</dbReference>